<dbReference type="InterPro" id="IPR022501">
    <property type="entry name" value="ABC_Gallidermin_ATP-bd"/>
</dbReference>
<proteinExistence type="inferred from homology"/>
<dbReference type="InterPro" id="IPR027417">
    <property type="entry name" value="P-loop_NTPase"/>
</dbReference>
<evidence type="ECO:0000256" key="1">
    <source>
        <dbReference type="ARBA" id="ARBA00005417"/>
    </source>
</evidence>
<dbReference type="Gene3D" id="3.40.50.300">
    <property type="entry name" value="P-loop containing nucleotide triphosphate hydrolases"/>
    <property type="match status" value="1"/>
</dbReference>
<dbReference type="GO" id="GO:0005524">
    <property type="term" value="F:ATP binding"/>
    <property type="evidence" value="ECO:0007669"/>
    <property type="project" value="UniProtKB-KW"/>
</dbReference>
<organism evidence="6">
    <name type="scientific">Bacillus licheniformis</name>
    <dbReference type="NCBI Taxonomy" id="1402"/>
    <lineage>
        <taxon>Bacteria</taxon>
        <taxon>Bacillati</taxon>
        <taxon>Bacillota</taxon>
        <taxon>Bacilli</taxon>
        <taxon>Bacillales</taxon>
        <taxon>Bacillaceae</taxon>
        <taxon>Bacillus</taxon>
    </lineage>
</organism>
<protein>
    <submittedName>
        <fullName evidence="6">LanF</fullName>
    </submittedName>
</protein>
<name>A0A290WPG5_BACLI</name>
<dbReference type="PANTHER" id="PTHR43335">
    <property type="entry name" value="ABC TRANSPORTER, ATP-BINDING PROTEIN"/>
    <property type="match status" value="1"/>
</dbReference>
<keyword evidence="3" id="KW-0547">Nucleotide-binding</keyword>
<gene>
    <name evidence="6" type="primary">lanF</name>
</gene>
<keyword evidence="4" id="KW-0067">ATP-binding</keyword>
<evidence type="ECO:0000259" key="5">
    <source>
        <dbReference type="PROSITE" id="PS50893"/>
    </source>
</evidence>
<evidence type="ECO:0000256" key="2">
    <source>
        <dbReference type="ARBA" id="ARBA00022448"/>
    </source>
</evidence>
<feature type="domain" description="ABC transporter" evidence="5">
    <location>
        <begin position="15"/>
        <end position="238"/>
    </location>
</feature>
<accession>A0A290WPG5</accession>
<dbReference type="SUPFAM" id="SSF52540">
    <property type="entry name" value="P-loop containing nucleoside triphosphate hydrolases"/>
    <property type="match status" value="1"/>
</dbReference>
<comment type="similarity">
    <text evidence="1">Belongs to the ABC transporter superfamily.</text>
</comment>
<evidence type="ECO:0000256" key="4">
    <source>
        <dbReference type="ARBA" id="ARBA00022840"/>
    </source>
</evidence>
<dbReference type="Pfam" id="PF00005">
    <property type="entry name" value="ABC_tran"/>
    <property type="match status" value="1"/>
</dbReference>
<keyword evidence="2" id="KW-0813">Transport</keyword>
<sequence>MKRNKGESDMSTVLLETKSLTKKFGKETAVSDVSLTVQKNSIYGLLGPNGAGKSTTLKILTGILRKTSGEVFFDGHKWKRSDLQNIGSLIETPPLYDNLTAFENVKVHATLLGLSEDRINSVLKTVDMQHAGKKRAGQFSMGMRQRLGIAIALLNHPKLLILDEPTNGLDPIGIQELRDLIRSFPQEGITVILSSHILSEVEQIADHIGIIIGGHLGYQGEINKTDDLEHLFMEVVKASREKEGVKR</sequence>
<dbReference type="InterPro" id="IPR003439">
    <property type="entry name" value="ABC_transporter-like_ATP-bd"/>
</dbReference>
<dbReference type="GO" id="GO:0016887">
    <property type="term" value="F:ATP hydrolysis activity"/>
    <property type="evidence" value="ECO:0007669"/>
    <property type="project" value="InterPro"/>
</dbReference>
<dbReference type="NCBIfam" id="TIGR03740">
    <property type="entry name" value="galliderm_ABC"/>
    <property type="match status" value="1"/>
</dbReference>
<reference evidence="6" key="1">
    <citation type="submission" date="2017-06" db="EMBL/GenBank/DDBJ databases">
        <title>Evidence that probiotic strain of Bacillus licheniformis produces subtlilin-like lantibiotic.</title>
        <authorList>
            <person name="Halami P.M."/>
        </authorList>
    </citation>
    <scope>NUCLEOTIDE SEQUENCE</scope>
    <source>
        <strain evidence="6">MCC 2512</strain>
    </source>
</reference>
<evidence type="ECO:0000256" key="3">
    <source>
        <dbReference type="ARBA" id="ARBA00022741"/>
    </source>
</evidence>
<dbReference type="CDD" id="cd03268">
    <property type="entry name" value="ABC_BcrA_bacitracin_resist"/>
    <property type="match status" value="1"/>
</dbReference>
<dbReference type="PANTHER" id="PTHR43335:SF4">
    <property type="entry name" value="ABC TRANSPORTER, ATP-BINDING PROTEIN"/>
    <property type="match status" value="1"/>
</dbReference>
<dbReference type="InterPro" id="IPR003593">
    <property type="entry name" value="AAA+_ATPase"/>
</dbReference>
<dbReference type="PROSITE" id="PS50893">
    <property type="entry name" value="ABC_TRANSPORTER_2"/>
    <property type="match status" value="1"/>
</dbReference>
<dbReference type="AlphaFoldDB" id="A0A290WPG5"/>
<dbReference type="EMBL" id="MF399478">
    <property type="protein sequence ID" value="ATD53739.1"/>
    <property type="molecule type" value="Genomic_DNA"/>
</dbReference>
<dbReference type="SMART" id="SM00382">
    <property type="entry name" value="AAA"/>
    <property type="match status" value="1"/>
</dbReference>
<evidence type="ECO:0000313" key="6">
    <source>
        <dbReference type="EMBL" id="ATD53739.1"/>
    </source>
</evidence>